<protein>
    <submittedName>
        <fullName evidence="2">Uncharacterized protein</fullName>
    </submittedName>
</protein>
<evidence type="ECO:0000313" key="3">
    <source>
        <dbReference type="Proteomes" id="UP001231189"/>
    </source>
</evidence>
<dbReference type="PANTHER" id="PTHR33018">
    <property type="entry name" value="OS10G0338966 PROTEIN-RELATED"/>
    <property type="match status" value="1"/>
</dbReference>
<gene>
    <name evidence="2" type="ORF">QYE76_063455</name>
</gene>
<feature type="region of interest" description="Disordered" evidence="1">
    <location>
        <begin position="248"/>
        <end position="352"/>
    </location>
</feature>
<evidence type="ECO:0000313" key="2">
    <source>
        <dbReference type="EMBL" id="KAK1645650.1"/>
    </source>
</evidence>
<dbReference type="PANTHER" id="PTHR33018:SF34">
    <property type="entry name" value="OS02G0472350 PROTEIN"/>
    <property type="match status" value="1"/>
</dbReference>
<dbReference type="AlphaFoldDB" id="A0AAD8W865"/>
<name>A0AAD8W865_LOLMU</name>
<comment type="caution">
    <text evidence="2">The sequence shown here is derived from an EMBL/GenBank/DDBJ whole genome shotgun (WGS) entry which is preliminary data.</text>
</comment>
<feature type="compositionally biased region" description="Low complexity" evidence="1">
    <location>
        <begin position="248"/>
        <end position="257"/>
    </location>
</feature>
<accession>A0AAD8W865</accession>
<keyword evidence="3" id="KW-1185">Reference proteome</keyword>
<sequence length="459" mass="52719">MFRKLLVNFILPEPTDSECENDRPDPEDPELNIIQRRVKKWALKKMAVQFNGYKKKLDNLFVKEKKTPDFNGPYEKIKDHWEEFVKYKTSERAKKRSATNKKNAANKMYFHTMGRGGYKAGRPKWEKWENDLIEKGIQPEVLKWNQRSRDWFYAHGGTLDAQGKCIYTRRHKENPLPIEAFRNVAKELAGDDADVDPHMAPRYPVDHIIESTPCQEHYSSMAKGIHCDSGWDGANKVSTEPAFSTDAAVSSASAVSSTMQPPREPSPSLCQPSPPPQPPLSLRAKKRSALAMSRNQSSKHRQEPLPRVPKVPPKRPYDYTKEENDKIAKEQYMKSKFGKKKPEPEPEPPISKEKKLKMLKYLHQPEPSLSSNYDRSIRKSNVVAKERWEKSKVEGKPVPQLGNQKNSCPPLQVYPDVLQCLDPTLVALYKDEADAADMSIPEYLSRIEFMHTDDVQIAY</sequence>
<feature type="compositionally biased region" description="Basic and acidic residues" evidence="1">
    <location>
        <begin position="315"/>
        <end position="333"/>
    </location>
</feature>
<reference evidence="2" key="1">
    <citation type="submission" date="2023-07" db="EMBL/GenBank/DDBJ databases">
        <title>A chromosome-level genome assembly of Lolium multiflorum.</title>
        <authorList>
            <person name="Chen Y."/>
            <person name="Copetti D."/>
            <person name="Kolliker R."/>
            <person name="Studer B."/>
        </authorList>
    </citation>
    <scope>NUCLEOTIDE SEQUENCE</scope>
    <source>
        <strain evidence="2">02402/16</strain>
        <tissue evidence="2">Leaf</tissue>
    </source>
</reference>
<organism evidence="2 3">
    <name type="scientific">Lolium multiflorum</name>
    <name type="common">Italian ryegrass</name>
    <name type="synonym">Lolium perenne subsp. multiflorum</name>
    <dbReference type="NCBI Taxonomy" id="4521"/>
    <lineage>
        <taxon>Eukaryota</taxon>
        <taxon>Viridiplantae</taxon>
        <taxon>Streptophyta</taxon>
        <taxon>Embryophyta</taxon>
        <taxon>Tracheophyta</taxon>
        <taxon>Spermatophyta</taxon>
        <taxon>Magnoliopsida</taxon>
        <taxon>Liliopsida</taxon>
        <taxon>Poales</taxon>
        <taxon>Poaceae</taxon>
        <taxon>BOP clade</taxon>
        <taxon>Pooideae</taxon>
        <taxon>Poodae</taxon>
        <taxon>Poeae</taxon>
        <taxon>Poeae Chloroplast Group 2 (Poeae type)</taxon>
        <taxon>Loliodinae</taxon>
        <taxon>Loliinae</taxon>
        <taxon>Lolium</taxon>
    </lineage>
</organism>
<dbReference type="Proteomes" id="UP001231189">
    <property type="component" value="Unassembled WGS sequence"/>
</dbReference>
<evidence type="ECO:0000256" key="1">
    <source>
        <dbReference type="SAM" id="MobiDB-lite"/>
    </source>
</evidence>
<dbReference type="EMBL" id="JAUUTY010000004">
    <property type="protein sequence ID" value="KAK1645650.1"/>
    <property type="molecule type" value="Genomic_DNA"/>
</dbReference>
<proteinExistence type="predicted"/>